<dbReference type="PANTHER" id="PTHR32322">
    <property type="entry name" value="INNER MEMBRANE TRANSPORTER"/>
    <property type="match status" value="1"/>
</dbReference>
<evidence type="ECO:0000256" key="4">
    <source>
        <dbReference type="ARBA" id="ARBA00022989"/>
    </source>
</evidence>
<feature type="transmembrane region" description="Helical" evidence="6">
    <location>
        <begin position="223"/>
        <end position="243"/>
    </location>
</feature>
<feature type="transmembrane region" description="Helical" evidence="6">
    <location>
        <begin position="184"/>
        <end position="211"/>
    </location>
</feature>
<evidence type="ECO:0000256" key="5">
    <source>
        <dbReference type="ARBA" id="ARBA00023136"/>
    </source>
</evidence>
<keyword evidence="3 6" id="KW-0812">Transmembrane</keyword>
<gene>
    <name evidence="8" type="ORF">F8O05_11880</name>
</gene>
<evidence type="ECO:0000256" key="6">
    <source>
        <dbReference type="SAM" id="Phobius"/>
    </source>
</evidence>
<keyword evidence="5 6" id="KW-0472">Membrane</keyword>
<sequence>MLERRQATGMSIAVLTAVAFACCGPFVKPLLLEGWSPTAAVLARLLGAAAILLPLGLIQTRHDPRVWLRRARWIAGYGIVAVGGSQLLYFSAVQLLPVSLALLIMYLAPVLLLFLAWARTRIRPAVMSLIGAGLSILGLLLALDIFGNQGGINWAGVCFAACAALTTCGYYLMAAAVPEDLPPAALIGGAMLVGTVMMVVLAALGLAPITATFGTVTMFGGEVAWWVPLLFVVVLGTAFAYLGGIKAARILGSRMASFFGLLEVVAAIVISVLLLGEVPAQVQLVGVALVVGGVICVRLAPDMVTVAAPLDPITAPITLPYLAKDAQPEFEPQVGTLGQADIAAISELGTHTGQLALVVPIPEAANSDLLADGTNADDTVAVSEEGHGETGHDIPLAELPVPIEPSLEEREPDPVAAALLRGPDLQSGLIDTIEVSETD</sequence>
<feature type="transmembrane region" description="Helical" evidence="6">
    <location>
        <begin position="255"/>
        <end position="276"/>
    </location>
</feature>
<dbReference type="AlphaFoldDB" id="A0A7J5B8G3"/>
<comment type="caution">
    <text evidence="8">The sequence shown here is derived from an EMBL/GenBank/DDBJ whole genome shotgun (WGS) entry which is preliminary data.</text>
</comment>
<dbReference type="OrthoDB" id="154915at2"/>
<evidence type="ECO:0000313" key="9">
    <source>
        <dbReference type="Proteomes" id="UP000433493"/>
    </source>
</evidence>
<reference evidence="8 9" key="1">
    <citation type="submission" date="2019-09" db="EMBL/GenBank/DDBJ databases">
        <title>Phylogeny of genus Pseudoclavibacter and closely related genus.</title>
        <authorList>
            <person name="Li Y."/>
        </authorList>
    </citation>
    <scope>NUCLEOTIDE SEQUENCE [LARGE SCALE GENOMIC DNA]</scope>
    <source>
        <strain evidence="8 9">KCTC 13959</strain>
    </source>
</reference>
<dbReference type="SUPFAM" id="SSF103481">
    <property type="entry name" value="Multidrug resistance efflux transporter EmrE"/>
    <property type="match status" value="2"/>
</dbReference>
<name>A0A7J5B8G3_9MICO</name>
<protein>
    <submittedName>
        <fullName evidence="8">DMT family transporter</fullName>
    </submittedName>
</protein>
<feature type="transmembrane region" description="Helical" evidence="6">
    <location>
        <begin position="39"/>
        <end position="58"/>
    </location>
</feature>
<proteinExistence type="inferred from homology"/>
<comment type="similarity">
    <text evidence="2">Belongs to the EamA transporter family.</text>
</comment>
<dbReference type="PANTHER" id="PTHR32322:SF2">
    <property type="entry name" value="EAMA DOMAIN-CONTAINING PROTEIN"/>
    <property type="match status" value="1"/>
</dbReference>
<feature type="transmembrane region" description="Helical" evidence="6">
    <location>
        <begin position="7"/>
        <end position="27"/>
    </location>
</feature>
<feature type="transmembrane region" description="Helical" evidence="6">
    <location>
        <begin position="70"/>
        <end position="89"/>
    </location>
</feature>
<evidence type="ECO:0000256" key="3">
    <source>
        <dbReference type="ARBA" id="ARBA00022692"/>
    </source>
</evidence>
<feature type="transmembrane region" description="Helical" evidence="6">
    <location>
        <begin position="95"/>
        <end position="118"/>
    </location>
</feature>
<evidence type="ECO:0000256" key="1">
    <source>
        <dbReference type="ARBA" id="ARBA00004141"/>
    </source>
</evidence>
<organism evidence="8 9">
    <name type="scientific">Gulosibacter chungangensis</name>
    <dbReference type="NCBI Taxonomy" id="979746"/>
    <lineage>
        <taxon>Bacteria</taxon>
        <taxon>Bacillati</taxon>
        <taxon>Actinomycetota</taxon>
        <taxon>Actinomycetes</taxon>
        <taxon>Micrococcales</taxon>
        <taxon>Microbacteriaceae</taxon>
        <taxon>Gulosibacter</taxon>
    </lineage>
</organism>
<feature type="transmembrane region" description="Helical" evidence="6">
    <location>
        <begin position="152"/>
        <end position="172"/>
    </location>
</feature>
<comment type="subcellular location">
    <subcellularLocation>
        <location evidence="1">Membrane</location>
        <topology evidence="1">Multi-pass membrane protein</topology>
    </subcellularLocation>
</comment>
<accession>A0A7J5B8G3</accession>
<evidence type="ECO:0000313" key="8">
    <source>
        <dbReference type="EMBL" id="KAB1641647.1"/>
    </source>
</evidence>
<dbReference type="GO" id="GO:0016020">
    <property type="term" value="C:membrane"/>
    <property type="evidence" value="ECO:0007669"/>
    <property type="project" value="UniProtKB-SubCell"/>
</dbReference>
<dbReference type="Proteomes" id="UP000433493">
    <property type="component" value="Unassembled WGS sequence"/>
</dbReference>
<dbReference type="InterPro" id="IPR050638">
    <property type="entry name" value="AA-Vitamin_Transporters"/>
</dbReference>
<dbReference type="PROSITE" id="PS51257">
    <property type="entry name" value="PROKAR_LIPOPROTEIN"/>
    <property type="match status" value="1"/>
</dbReference>
<evidence type="ECO:0000259" key="7">
    <source>
        <dbReference type="Pfam" id="PF00892"/>
    </source>
</evidence>
<feature type="transmembrane region" description="Helical" evidence="6">
    <location>
        <begin position="125"/>
        <end position="146"/>
    </location>
</feature>
<evidence type="ECO:0000256" key="2">
    <source>
        <dbReference type="ARBA" id="ARBA00007362"/>
    </source>
</evidence>
<keyword evidence="9" id="KW-1185">Reference proteome</keyword>
<feature type="domain" description="EamA" evidence="7">
    <location>
        <begin position="8"/>
        <end position="142"/>
    </location>
</feature>
<dbReference type="InterPro" id="IPR000620">
    <property type="entry name" value="EamA_dom"/>
</dbReference>
<dbReference type="Pfam" id="PF00892">
    <property type="entry name" value="EamA"/>
    <property type="match status" value="2"/>
</dbReference>
<feature type="domain" description="EamA" evidence="7">
    <location>
        <begin position="155"/>
        <end position="297"/>
    </location>
</feature>
<dbReference type="EMBL" id="WBKB01000008">
    <property type="protein sequence ID" value="KAB1641647.1"/>
    <property type="molecule type" value="Genomic_DNA"/>
</dbReference>
<keyword evidence="4 6" id="KW-1133">Transmembrane helix</keyword>
<dbReference type="InterPro" id="IPR037185">
    <property type="entry name" value="EmrE-like"/>
</dbReference>